<protein>
    <submittedName>
        <fullName evidence="1">Putative transposase Ptta/En/Spm plant</fullName>
    </submittedName>
</protein>
<dbReference type="Pfam" id="PF03004">
    <property type="entry name" value="Transposase_24"/>
    <property type="match status" value="1"/>
</dbReference>
<comment type="caution">
    <text evidence="1">The sequence shown here is derived from an EMBL/GenBank/DDBJ whole genome shotgun (WGS) entry which is preliminary data.</text>
</comment>
<dbReference type="EMBL" id="JAEFBK010000003">
    <property type="protein sequence ID" value="KAG7627180.1"/>
    <property type="molecule type" value="Genomic_DNA"/>
</dbReference>
<evidence type="ECO:0000313" key="1">
    <source>
        <dbReference type="EMBL" id="KAG7627180.1"/>
    </source>
</evidence>
<evidence type="ECO:0000313" key="2">
    <source>
        <dbReference type="Proteomes" id="UP000694240"/>
    </source>
</evidence>
<dbReference type="PANTHER" id="PTHR10775:SF193">
    <property type="entry name" value="DUF4216 DOMAIN-CONTAINING PROTEIN"/>
    <property type="match status" value="1"/>
</dbReference>
<dbReference type="PANTHER" id="PTHR10775">
    <property type="entry name" value="OS08G0208400 PROTEIN"/>
    <property type="match status" value="1"/>
</dbReference>
<gene>
    <name evidence="1" type="ORF">ISN45_At03g034520</name>
</gene>
<dbReference type="AlphaFoldDB" id="A0A8T2EXV6"/>
<sequence length="439" mass="50381">MDEEPNADAKKFYDILEGAKHPIYDGCKEGLSQFSLAARFMSLKTDYNLPQNCMDSICEIMKEYLPEAKDIKWHAKRTMIDGEICHPSDGEAWKHFNEPLIEELKDLWFNGVNAYDISTKQNFLLRAVLMWTINDFLAYAMLSGWTTHGSLLFDDHFSQGTNFQSAGTSSASLQRPSVPQISNAQAAYIEANEQAANIEANEQREQVAPVIRDIRVLHPLRRNGAKWFKNNTEVSTRVRKIIEGCFQGPWYNWKRVPAYYKETWFSTFKTRYECDASIEHLVKANFDHLAATRLKGMVSLAKAKGKQPEWILSEHWRVMIDYWMTPKAKAKSEKARSSWLFSRDGLGAHCQRSGSSSYVKVQDALVANNEDSSFIAVMKKTHKKSDGTYVDERARLIAEKFDELVQERLSEMESPNGEVLTVDNLSQQEKNEIYLKLNL</sequence>
<dbReference type="Pfam" id="PF02992">
    <property type="entry name" value="Transposase_21"/>
    <property type="match status" value="1"/>
</dbReference>
<reference evidence="1 2" key="1">
    <citation type="submission" date="2020-12" db="EMBL/GenBank/DDBJ databases">
        <title>Concerted genomic and epigenomic changes stabilize Arabidopsis allopolyploids.</title>
        <authorList>
            <person name="Chen Z."/>
        </authorList>
    </citation>
    <scope>NUCLEOTIDE SEQUENCE [LARGE SCALE GENOMIC DNA]</scope>
    <source>
        <strain evidence="1">Allo738</strain>
        <tissue evidence="1">Leaf</tissue>
    </source>
</reference>
<accession>A0A8T2EXV6</accession>
<dbReference type="InterPro" id="IPR004252">
    <property type="entry name" value="Probable_transposase_24"/>
</dbReference>
<dbReference type="InterPro" id="IPR004242">
    <property type="entry name" value="Transposase_21"/>
</dbReference>
<keyword evidence="2" id="KW-1185">Reference proteome</keyword>
<name>A0A8T2EXV6_9BRAS</name>
<dbReference type="Proteomes" id="UP000694240">
    <property type="component" value="Chromosome 3"/>
</dbReference>
<organism evidence="1 2">
    <name type="scientific">Arabidopsis thaliana x Arabidopsis arenosa</name>
    <dbReference type="NCBI Taxonomy" id="1240361"/>
    <lineage>
        <taxon>Eukaryota</taxon>
        <taxon>Viridiplantae</taxon>
        <taxon>Streptophyta</taxon>
        <taxon>Embryophyta</taxon>
        <taxon>Tracheophyta</taxon>
        <taxon>Spermatophyta</taxon>
        <taxon>Magnoliopsida</taxon>
        <taxon>eudicotyledons</taxon>
        <taxon>Gunneridae</taxon>
        <taxon>Pentapetalae</taxon>
        <taxon>rosids</taxon>
        <taxon>malvids</taxon>
        <taxon>Brassicales</taxon>
        <taxon>Brassicaceae</taxon>
        <taxon>Camelineae</taxon>
        <taxon>Arabidopsis</taxon>
    </lineage>
</organism>
<proteinExistence type="predicted"/>